<evidence type="ECO:0000313" key="8">
    <source>
        <dbReference type="Proteomes" id="UP000184423"/>
    </source>
</evidence>
<evidence type="ECO:0000256" key="6">
    <source>
        <dbReference type="HAMAP-Rule" id="MF_00735"/>
    </source>
</evidence>
<keyword evidence="7" id="KW-0689">Ribosomal protein</keyword>
<organism evidence="7 8">
    <name type="scientific">Caloramator proteoclasticus DSM 10124</name>
    <dbReference type="NCBI Taxonomy" id="1121262"/>
    <lineage>
        <taxon>Bacteria</taxon>
        <taxon>Bacillati</taxon>
        <taxon>Bacillota</taxon>
        <taxon>Clostridia</taxon>
        <taxon>Eubacteriales</taxon>
        <taxon>Clostridiaceae</taxon>
        <taxon>Caloramator</taxon>
    </lineage>
</organism>
<evidence type="ECO:0000256" key="4">
    <source>
        <dbReference type="ARBA" id="ARBA00022679"/>
    </source>
</evidence>
<dbReference type="InterPro" id="IPR029063">
    <property type="entry name" value="SAM-dependent_MTases_sf"/>
</dbReference>
<comment type="subcellular location">
    <subcellularLocation>
        <location evidence="6">Cytoplasm</location>
    </subcellularLocation>
</comment>
<dbReference type="EMBL" id="FQVG01000020">
    <property type="protein sequence ID" value="SHE86074.1"/>
    <property type="molecule type" value="Genomic_DNA"/>
</dbReference>
<reference evidence="8" key="1">
    <citation type="submission" date="2016-11" db="EMBL/GenBank/DDBJ databases">
        <authorList>
            <person name="Varghese N."/>
            <person name="Submissions S."/>
        </authorList>
    </citation>
    <scope>NUCLEOTIDE SEQUENCE [LARGE SCALE GENOMIC DNA]</scope>
    <source>
        <strain evidence="8">DSM 10124</strain>
    </source>
</reference>
<evidence type="ECO:0000256" key="2">
    <source>
        <dbReference type="ARBA" id="ARBA00022490"/>
    </source>
</evidence>
<dbReference type="SUPFAM" id="SSF53335">
    <property type="entry name" value="S-adenosyl-L-methionine-dependent methyltransferases"/>
    <property type="match status" value="1"/>
</dbReference>
<feature type="binding site" evidence="6">
    <location>
        <position position="207"/>
    </location>
    <ligand>
        <name>S-adenosyl-L-methionine</name>
        <dbReference type="ChEBI" id="CHEBI:59789"/>
    </ligand>
</feature>
<comment type="catalytic activity">
    <reaction evidence="6">
        <text>L-lysyl-[protein] + 3 S-adenosyl-L-methionine = N(6),N(6),N(6)-trimethyl-L-lysyl-[protein] + 3 S-adenosyl-L-homocysteine + 3 H(+)</text>
        <dbReference type="Rhea" id="RHEA:54192"/>
        <dbReference type="Rhea" id="RHEA-COMP:9752"/>
        <dbReference type="Rhea" id="RHEA-COMP:13826"/>
        <dbReference type="ChEBI" id="CHEBI:15378"/>
        <dbReference type="ChEBI" id="CHEBI:29969"/>
        <dbReference type="ChEBI" id="CHEBI:57856"/>
        <dbReference type="ChEBI" id="CHEBI:59789"/>
        <dbReference type="ChEBI" id="CHEBI:61961"/>
    </reaction>
</comment>
<dbReference type="CDD" id="cd02440">
    <property type="entry name" value="AdoMet_MTases"/>
    <property type="match status" value="1"/>
</dbReference>
<comment type="similarity">
    <text evidence="1 6">Belongs to the methyltransferase superfamily. PrmA family.</text>
</comment>
<keyword evidence="3 6" id="KW-0489">Methyltransferase</keyword>
<dbReference type="AlphaFoldDB" id="A0A1M4WXU7"/>
<keyword evidence="4 6" id="KW-0808">Transferase</keyword>
<evidence type="ECO:0000313" key="7">
    <source>
        <dbReference type="EMBL" id="SHE86074.1"/>
    </source>
</evidence>
<dbReference type="RefSeq" id="WP_073248479.1">
    <property type="nucleotide sequence ID" value="NZ_FQVG01000020.1"/>
</dbReference>
<accession>A0A1M4WXU7</accession>
<dbReference type="GO" id="GO:0032259">
    <property type="term" value="P:methylation"/>
    <property type="evidence" value="ECO:0007669"/>
    <property type="project" value="UniProtKB-KW"/>
</dbReference>
<protein>
    <recommendedName>
        <fullName evidence="6">Ribosomal protein L11 methyltransferase</fullName>
        <shortName evidence="6">L11 Mtase</shortName>
        <ecNumber evidence="6">2.1.1.-</ecNumber>
    </recommendedName>
</protein>
<evidence type="ECO:0000256" key="5">
    <source>
        <dbReference type="ARBA" id="ARBA00022691"/>
    </source>
</evidence>
<keyword evidence="8" id="KW-1185">Reference proteome</keyword>
<dbReference type="Gene3D" id="3.40.50.150">
    <property type="entry name" value="Vaccinia Virus protein VP39"/>
    <property type="match status" value="1"/>
</dbReference>
<dbReference type="GO" id="GO:0016279">
    <property type="term" value="F:protein-lysine N-methyltransferase activity"/>
    <property type="evidence" value="ECO:0007669"/>
    <property type="project" value="RHEA"/>
</dbReference>
<keyword evidence="5 6" id="KW-0949">S-adenosyl-L-methionine</keyword>
<dbReference type="PANTHER" id="PTHR43648:SF1">
    <property type="entry name" value="ELECTRON TRANSFER FLAVOPROTEIN BETA SUBUNIT LYSINE METHYLTRANSFERASE"/>
    <property type="match status" value="1"/>
</dbReference>
<dbReference type="PANTHER" id="PTHR43648">
    <property type="entry name" value="ELECTRON TRANSFER FLAVOPROTEIN BETA SUBUNIT LYSINE METHYLTRANSFERASE"/>
    <property type="match status" value="1"/>
</dbReference>
<dbReference type="HAMAP" id="MF_00735">
    <property type="entry name" value="Methyltr_PrmA"/>
    <property type="match status" value="1"/>
</dbReference>
<gene>
    <name evidence="6" type="primary">prmA</name>
    <name evidence="7" type="ORF">SAMN02746091_01269</name>
</gene>
<dbReference type="GO" id="GO:0005737">
    <property type="term" value="C:cytoplasm"/>
    <property type="evidence" value="ECO:0007669"/>
    <property type="project" value="UniProtKB-SubCell"/>
</dbReference>
<dbReference type="Pfam" id="PF06325">
    <property type="entry name" value="PrmA"/>
    <property type="match status" value="1"/>
</dbReference>
<feature type="binding site" evidence="6">
    <location>
        <position position="249"/>
    </location>
    <ligand>
        <name>S-adenosyl-L-methionine</name>
        <dbReference type="ChEBI" id="CHEBI:59789"/>
    </ligand>
</feature>
<keyword evidence="2 6" id="KW-0963">Cytoplasm</keyword>
<evidence type="ECO:0000256" key="3">
    <source>
        <dbReference type="ARBA" id="ARBA00022603"/>
    </source>
</evidence>
<name>A0A1M4WXU7_9CLOT</name>
<dbReference type="GO" id="GO:0005840">
    <property type="term" value="C:ribosome"/>
    <property type="evidence" value="ECO:0007669"/>
    <property type="project" value="UniProtKB-KW"/>
</dbReference>
<feature type="binding site" evidence="6">
    <location>
        <position position="164"/>
    </location>
    <ligand>
        <name>S-adenosyl-L-methionine</name>
        <dbReference type="ChEBI" id="CHEBI:59789"/>
    </ligand>
</feature>
<sequence length="312" mass="34843">MNGEWIEIKVVTKSEAVEPVSGIFYGLDVKGVAIEDPNDITERPSGPFTWDYADYNIFEYGKDAAIVKAYFSKEEQIEEILNFIEEKLKELRDLGIDIGIGKVIRNKVQEEDWANEWKKYYKTTKIGNSIIIKPKWEDYNPKEGEIIVELDPGMAFGTGTHETTMMCIEFLEKYCKKGDRVFDIGTGSGILSIVASKLGADEVIGVDLDEVAVDAAKINVEYNKVNNVKILHGNLVDVVDGTADIVIANIIADVVIYLASFVGNYIKDNGLFISSGIIKDKQDEVEKVLIQNGFEIIDKNNKGEWVAIVAKK</sequence>
<keyword evidence="7" id="KW-0687">Ribonucleoprotein</keyword>
<dbReference type="InterPro" id="IPR004498">
    <property type="entry name" value="Ribosomal_PrmA_MeTrfase"/>
</dbReference>
<comment type="function">
    <text evidence="6">Methylates ribosomal protein L11.</text>
</comment>
<dbReference type="EC" id="2.1.1.-" evidence="6"/>
<feature type="binding site" evidence="6">
    <location>
        <position position="185"/>
    </location>
    <ligand>
        <name>S-adenosyl-L-methionine</name>
        <dbReference type="ChEBI" id="CHEBI:59789"/>
    </ligand>
</feature>
<evidence type="ECO:0000256" key="1">
    <source>
        <dbReference type="ARBA" id="ARBA00009741"/>
    </source>
</evidence>
<dbReference type="Proteomes" id="UP000184423">
    <property type="component" value="Unassembled WGS sequence"/>
</dbReference>
<dbReference type="PIRSF" id="PIRSF000401">
    <property type="entry name" value="RPL11_MTase"/>
    <property type="match status" value="1"/>
</dbReference>
<dbReference type="NCBIfam" id="TIGR00406">
    <property type="entry name" value="prmA"/>
    <property type="match status" value="1"/>
</dbReference>
<proteinExistence type="inferred from homology"/>
<dbReference type="InterPro" id="IPR050078">
    <property type="entry name" value="Ribosomal_L11_MeTrfase_PrmA"/>
</dbReference>